<feature type="non-terminal residue" evidence="2">
    <location>
        <position position="1"/>
    </location>
</feature>
<evidence type="ECO:0000256" key="1">
    <source>
        <dbReference type="SAM" id="MobiDB-lite"/>
    </source>
</evidence>
<reference evidence="2" key="1">
    <citation type="submission" date="2020-02" db="EMBL/GenBank/DDBJ databases">
        <authorList>
            <person name="Meier V. D."/>
        </authorList>
    </citation>
    <scope>NUCLEOTIDE SEQUENCE</scope>
    <source>
        <strain evidence="2">AVDCRST_MAG30</strain>
    </source>
</reference>
<proteinExistence type="predicted"/>
<accession>A0A6J4TIR0</accession>
<gene>
    <name evidence="2" type="ORF">AVDCRST_MAG30-3248</name>
</gene>
<sequence length="76" mass="8034">GLHRLPHRRGGRSGRLGDQGALPGRLAAGERPQRDDRRRRALRPARRPEAGAEGSRAGGGSPRPDPGGLREAQGSV</sequence>
<feature type="compositionally biased region" description="Basic residues" evidence="1">
    <location>
        <begin position="1"/>
        <end position="12"/>
    </location>
</feature>
<organism evidence="2">
    <name type="scientific">uncultured Solirubrobacteraceae bacterium</name>
    <dbReference type="NCBI Taxonomy" id="1162706"/>
    <lineage>
        <taxon>Bacteria</taxon>
        <taxon>Bacillati</taxon>
        <taxon>Actinomycetota</taxon>
        <taxon>Thermoleophilia</taxon>
        <taxon>Solirubrobacterales</taxon>
        <taxon>Solirubrobacteraceae</taxon>
        <taxon>environmental samples</taxon>
    </lineage>
</organism>
<feature type="region of interest" description="Disordered" evidence="1">
    <location>
        <begin position="1"/>
        <end position="76"/>
    </location>
</feature>
<protein>
    <submittedName>
        <fullName evidence="2">Uncharacterized protein</fullName>
    </submittedName>
</protein>
<name>A0A6J4TIR0_9ACTN</name>
<dbReference type="AlphaFoldDB" id="A0A6J4TIR0"/>
<feature type="non-terminal residue" evidence="2">
    <location>
        <position position="76"/>
    </location>
</feature>
<evidence type="ECO:0000313" key="2">
    <source>
        <dbReference type="EMBL" id="CAA9524311.1"/>
    </source>
</evidence>
<dbReference type="EMBL" id="CADCVS010000420">
    <property type="protein sequence ID" value="CAA9524311.1"/>
    <property type="molecule type" value="Genomic_DNA"/>
</dbReference>